<keyword evidence="3" id="KW-1185">Reference proteome</keyword>
<organism evidence="1 3">
    <name type="scientific">Araneus ventricosus</name>
    <name type="common">Orbweaver spider</name>
    <name type="synonym">Epeira ventricosa</name>
    <dbReference type="NCBI Taxonomy" id="182803"/>
    <lineage>
        <taxon>Eukaryota</taxon>
        <taxon>Metazoa</taxon>
        <taxon>Ecdysozoa</taxon>
        <taxon>Arthropoda</taxon>
        <taxon>Chelicerata</taxon>
        <taxon>Arachnida</taxon>
        <taxon>Araneae</taxon>
        <taxon>Araneomorphae</taxon>
        <taxon>Entelegynae</taxon>
        <taxon>Araneoidea</taxon>
        <taxon>Araneidae</taxon>
        <taxon>Araneus</taxon>
    </lineage>
</organism>
<sequence length="196" mass="22133">KPLDGEVGELVITKPMPNLPLGLWKDKDGALLCEKYFSKYPGKFAIGDYGVINPITRGLTICCRSDETLKLSGYRFGSSEIYNVVEIFPEVRDSLCVSHYNKAMDERAVLFLKIRDGYSFSEELVSRIREAITNELTGGHVPGLILEVKDIPYNAIGKKMEIMVKKIINRMPYNAETIANPESLKYYENVPELQGF</sequence>
<dbReference type="AlphaFoldDB" id="A0A4Y2RBA6"/>
<feature type="non-terminal residue" evidence="1">
    <location>
        <position position="1"/>
    </location>
</feature>
<evidence type="ECO:0000313" key="3">
    <source>
        <dbReference type="Proteomes" id="UP000499080"/>
    </source>
</evidence>
<dbReference type="SUPFAM" id="SSF56801">
    <property type="entry name" value="Acetyl-CoA synthetase-like"/>
    <property type="match status" value="1"/>
</dbReference>
<accession>A0A4Y2RBA6</accession>
<dbReference type="Gene3D" id="3.30.300.30">
    <property type="match status" value="1"/>
</dbReference>
<proteinExistence type="predicted"/>
<protein>
    <submittedName>
        <fullName evidence="1">Acetoacetyl-CoA synthetase</fullName>
    </submittedName>
</protein>
<dbReference type="OrthoDB" id="6434877at2759"/>
<name>A0A4Y2RBA6_ARAVE</name>
<dbReference type="Proteomes" id="UP000499080">
    <property type="component" value="Unassembled WGS sequence"/>
</dbReference>
<dbReference type="EMBL" id="BGPR01016469">
    <property type="protein sequence ID" value="GBN73132.1"/>
    <property type="molecule type" value="Genomic_DNA"/>
</dbReference>
<comment type="caution">
    <text evidence="1">The sequence shown here is derived from an EMBL/GenBank/DDBJ whole genome shotgun (WGS) entry which is preliminary data.</text>
</comment>
<reference evidence="1 3" key="1">
    <citation type="journal article" date="2019" name="Sci. Rep.">
        <title>Orb-weaving spider Araneus ventricosus genome elucidates the spidroin gene catalogue.</title>
        <authorList>
            <person name="Kono N."/>
            <person name="Nakamura H."/>
            <person name="Ohtoshi R."/>
            <person name="Moran D.A.P."/>
            <person name="Shinohara A."/>
            <person name="Yoshida Y."/>
            <person name="Fujiwara M."/>
            <person name="Mori M."/>
            <person name="Tomita M."/>
            <person name="Arakawa K."/>
        </authorList>
    </citation>
    <scope>NUCLEOTIDE SEQUENCE [LARGE SCALE GENOMIC DNA]</scope>
</reference>
<dbReference type="PANTHER" id="PTHR42921">
    <property type="entry name" value="ACETOACETYL-COA SYNTHETASE"/>
    <property type="match status" value="1"/>
</dbReference>
<dbReference type="GO" id="GO:0030729">
    <property type="term" value="F:acetoacetate-CoA ligase activity"/>
    <property type="evidence" value="ECO:0007669"/>
    <property type="project" value="TreeGrafter"/>
</dbReference>
<evidence type="ECO:0000313" key="1">
    <source>
        <dbReference type="EMBL" id="GBN73074.1"/>
    </source>
</evidence>
<dbReference type="PANTHER" id="PTHR42921:SF1">
    <property type="entry name" value="ACETOACETYL-COA SYNTHETASE"/>
    <property type="match status" value="1"/>
</dbReference>
<gene>
    <name evidence="1" type="primary">AACS_60</name>
    <name evidence="2" type="synonym">AACS_55</name>
    <name evidence="1" type="ORF">AVEN_15263_1</name>
    <name evidence="2" type="ORF">AVEN_24431_1</name>
</gene>
<dbReference type="EMBL" id="BGPR01016458">
    <property type="protein sequence ID" value="GBN73074.1"/>
    <property type="molecule type" value="Genomic_DNA"/>
</dbReference>
<evidence type="ECO:0000313" key="2">
    <source>
        <dbReference type="EMBL" id="GBN73132.1"/>
    </source>
</evidence>
<dbReference type="InterPro" id="IPR045851">
    <property type="entry name" value="AMP-bd_C_sf"/>
</dbReference>